<sequence length="136" mass="15915">MVIRKTNKTRRSKYKMVYIKTLGVSPRYANDIIKTLRTSFRVLVADGLVNENPFEKVKNIKHPQKLINVLTPQELKTLLNAPDQRRYAEFRDYVARIVMILITVSHPRNKLPVYKFLAHFIFENIDRVGFTGILAQ</sequence>
<reference evidence="2 3" key="1">
    <citation type="submission" date="2020-07" db="EMBL/GenBank/DDBJ databases">
        <title>Genomic Encyclopedia of Type Strains, Phase IV (KMG-IV): sequencing the most valuable type-strain genomes for metagenomic binning, comparative biology and taxonomic classification.</title>
        <authorList>
            <person name="Goeker M."/>
        </authorList>
    </citation>
    <scope>NUCLEOTIDE SEQUENCE [LARGE SCALE GENOMIC DNA]</scope>
    <source>
        <strain evidence="2 3">DSM 25220</strain>
    </source>
</reference>
<dbReference type="RefSeq" id="WP_181537378.1">
    <property type="nucleotide sequence ID" value="NZ_JACDUU010000003.1"/>
</dbReference>
<keyword evidence="1" id="KW-0238">DNA-binding</keyword>
<evidence type="ECO:0000256" key="1">
    <source>
        <dbReference type="ARBA" id="ARBA00023125"/>
    </source>
</evidence>
<keyword evidence="3" id="KW-1185">Reference proteome</keyword>
<evidence type="ECO:0000313" key="2">
    <source>
        <dbReference type="EMBL" id="MBA2871571.1"/>
    </source>
</evidence>
<name>A0A7W0BWT2_9BACL</name>
<protein>
    <submittedName>
        <fullName evidence="2">Site-specific recombinase XerD</fullName>
    </submittedName>
</protein>
<accession>A0A7W0BWT2</accession>
<evidence type="ECO:0000313" key="3">
    <source>
        <dbReference type="Proteomes" id="UP000580891"/>
    </source>
</evidence>
<proteinExistence type="predicted"/>
<dbReference type="Proteomes" id="UP000580891">
    <property type="component" value="Unassembled WGS sequence"/>
</dbReference>
<gene>
    <name evidence="2" type="ORF">HNQ85_001841</name>
</gene>
<dbReference type="SUPFAM" id="SSF56349">
    <property type="entry name" value="DNA breaking-rejoining enzymes"/>
    <property type="match status" value="1"/>
</dbReference>
<dbReference type="InterPro" id="IPR011010">
    <property type="entry name" value="DNA_brk_join_enz"/>
</dbReference>
<dbReference type="InterPro" id="IPR010998">
    <property type="entry name" value="Integrase_recombinase_N"/>
</dbReference>
<dbReference type="Gene3D" id="1.10.150.130">
    <property type="match status" value="1"/>
</dbReference>
<dbReference type="AlphaFoldDB" id="A0A7W0BWT2"/>
<dbReference type="EMBL" id="JACDUU010000003">
    <property type="protein sequence ID" value="MBA2871571.1"/>
    <property type="molecule type" value="Genomic_DNA"/>
</dbReference>
<organism evidence="2 3">
    <name type="scientific">[Anoxybacillus] calidus</name>
    <dbReference type="NCBI Taxonomy" id="575178"/>
    <lineage>
        <taxon>Bacteria</taxon>
        <taxon>Bacillati</taxon>
        <taxon>Bacillota</taxon>
        <taxon>Bacilli</taxon>
        <taxon>Bacillales</taxon>
        <taxon>Anoxybacillaceae</taxon>
        <taxon>Paranoxybacillus</taxon>
    </lineage>
</organism>
<dbReference type="GO" id="GO:0003677">
    <property type="term" value="F:DNA binding"/>
    <property type="evidence" value="ECO:0007669"/>
    <property type="project" value="UniProtKB-KW"/>
</dbReference>
<comment type="caution">
    <text evidence="2">The sequence shown here is derived from an EMBL/GenBank/DDBJ whole genome shotgun (WGS) entry which is preliminary data.</text>
</comment>